<dbReference type="AlphaFoldDB" id="A0AAE0ZSJ1"/>
<accession>A0AAE0ZSJ1</accession>
<protein>
    <submittedName>
        <fullName evidence="1">Uncharacterized protein</fullName>
    </submittedName>
</protein>
<keyword evidence="2" id="KW-1185">Reference proteome</keyword>
<name>A0AAE0ZSJ1_9GAST</name>
<sequence>MEARDAARSRAAADEAKRRSIEVVNVGDHHMSRMYSTDHDKTPNHGLCPKGPTSWCKYNRVLAVNELPGRHTPTFGSDSGKIIFPVTKRSTDSDLLKRCAKMTIQNTNESFNSKIWQHCLKTQFVYVPAVEQLLPLPLCPPI</sequence>
<organism evidence="1 2">
    <name type="scientific">Elysia crispata</name>
    <name type="common">lettuce slug</name>
    <dbReference type="NCBI Taxonomy" id="231223"/>
    <lineage>
        <taxon>Eukaryota</taxon>
        <taxon>Metazoa</taxon>
        <taxon>Spiralia</taxon>
        <taxon>Lophotrochozoa</taxon>
        <taxon>Mollusca</taxon>
        <taxon>Gastropoda</taxon>
        <taxon>Heterobranchia</taxon>
        <taxon>Euthyneura</taxon>
        <taxon>Panpulmonata</taxon>
        <taxon>Sacoglossa</taxon>
        <taxon>Placobranchoidea</taxon>
        <taxon>Plakobranchidae</taxon>
        <taxon>Elysia</taxon>
    </lineage>
</organism>
<gene>
    <name evidence="1" type="ORF">RRG08_018810</name>
</gene>
<proteinExistence type="predicted"/>
<evidence type="ECO:0000313" key="2">
    <source>
        <dbReference type="Proteomes" id="UP001283361"/>
    </source>
</evidence>
<reference evidence="1" key="1">
    <citation type="journal article" date="2023" name="G3 (Bethesda)">
        <title>A reference genome for the long-term kleptoplast-retaining sea slug Elysia crispata morphotype clarki.</title>
        <authorList>
            <person name="Eastman K.E."/>
            <person name="Pendleton A.L."/>
            <person name="Shaikh M.A."/>
            <person name="Suttiyut T."/>
            <person name="Ogas R."/>
            <person name="Tomko P."/>
            <person name="Gavelis G."/>
            <person name="Widhalm J.R."/>
            <person name="Wisecaver J.H."/>
        </authorList>
    </citation>
    <scope>NUCLEOTIDE SEQUENCE</scope>
    <source>
        <strain evidence="1">ECLA1</strain>
    </source>
</reference>
<dbReference type="Proteomes" id="UP001283361">
    <property type="component" value="Unassembled WGS sequence"/>
</dbReference>
<comment type="caution">
    <text evidence="1">The sequence shown here is derived from an EMBL/GenBank/DDBJ whole genome shotgun (WGS) entry which is preliminary data.</text>
</comment>
<evidence type="ECO:0000313" key="1">
    <source>
        <dbReference type="EMBL" id="KAK3774819.1"/>
    </source>
</evidence>
<dbReference type="EMBL" id="JAWDGP010003385">
    <property type="protein sequence ID" value="KAK3774819.1"/>
    <property type="molecule type" value="Genomic_DNA"/>
</dbReference>